<evidence type="ECO:0000256" key="4">
    <source>
        <dbReference type="ARBA" id="ARBA00022839"/>
    </source>
</evidence>
<evidence type="ECO:0000256" key="3">
    <source>
        <dbReference type="ARBA" id="ARBA00022801"/>
    </source>
</evidence>
<keyword evidence="4 5" id="KW-0269">Exonuclease</keyword>
<feature type="domain" description="Exonuclease VII large subunit C-terminal" evidence="7">
    <location>
        <begin position="123"/>
        <end position="344"/>
    </location>
</feature>
<sequence>MATIYTVTQLNAYVGNLFREDFLLAGLRVQGELSNVKYHASGHIYFTLKDSGAELRGVIYRQNALGLDMRLADGMQVVCTGAVTVYEKAGVYQLNTKTVEKLGQGELYALYQARLRALEAEGLFDAAHKKPLPRFVLTLGVVTSPSGAAIHDIQTVARQQNPYVKIVLYPALVQGEGAAESIVRGIRTLDRRGVDLMIVGRGGGSLEDLWCFNDERVARAAYACETPLISAVGHESDVTLLDFVADLRAATPSAAAERGVPNLAAQLALIAGLRQQLSRGLREKVGDLRARARGAGFRLRLNAPEELLSARQQRTLALRQGLEAGLNKKIQARRAAFQLLAARLRAASPLNRLTGGYAYAAHADGTAVQSAASLSTGERLSLRFLDGAAEVRVEEIRREQQEESHGRKA</sequence>
<evidence type="ECO:0000256" key="2">
    <source>
        <dbReference type="ARBA" id="ARBA00022722"/>
    </source>
</evidence>
<dbReference type="HAMAP" id="MF_00378">
    <property type="entry name" value="Exonuc_7_L"/>
    <property type="match status" value="1"/>
</dbReference>
<comment type="subunit">
    <text evidence="5">Heterooligomer composed of large and small subunits.</text>
</comment>
<organism evidence="9 10">
    <name type="scientific">Stomatobaculum longum</name>
    <dbReference type="NCBI Taxonomy" id="796942"/>
    <lineage>
        <taxon>Bacteria</taxon>
        <taxon>Bacillati</taxon>
        <taxon>Bacillota</taxon>
        <taxon>Clostridia</taxon>
        <taxon>Lachnospirales</taxon>
        <taxon>Lachnospiraceae</taxon>
        <taxon>Stomatobaculum</taxon>
    </lineage>
</organism>
<dbReference type="InterPro" id="IPR020579">
    <property type="entry name" value="Exonuc_VII_lsu_C"/>
</dbReference>
<dbReference type="GO" id="GO:0005737">
    <property type="term" value="C:cytoplasm"/>
    <property type="evidence" value="ECO:0007669"/>
    <property type="project" value="UniProtKB-SubCell"/>
</dbReference>
<comment type="catalytic activity">
    <reaction evidence="5 6">
        <text>Exonucleolytic cleavage in either 5'- to 3'- or 3'- to 5'-direction to yield nucleoside 5'-phosphates.</text>
        <dbReference type="EC" id="3.1.11.6"/>
    </reaction>
</comment>
<dbReference type="GO" id="GO:0006308">
    <property type="term" value="P:DNA catabolic process"/>
    <property type="evidence" value="ECO:0007669"/>
    <property type="project" value="UniProtKB-UniRule"/>
</dbReference>
<keyword evidence="2 5" id="KW-0540">Nuclease</keyword>
<dbReference type="Pfam" id="PF02601">
    <property type="entry name" value="Exonuc_VII_L"/>
    <property type="match status" value="1"/>
</dbReference>
<dbReference type="PANTHER" id="PTHR30008:SF0">
    <property type="entry name" value="EXODEOXYRIBONUCLEASE 7 LARGE SUBUNIT"/>
    <property type="match status" value="1"/>
</dbReference>
<proteinExistence type="inferred from homology"/>
<gene>
    <name evidence="5" type="primary">xseA</name>
    <name evidence="9" type="ORF">HMPREF9623_00562</name>
</gene>
<dbReference type="PANTHER" id="PTHR30008">
    <property type="entry name" value="EXODEOXYRIBONUCLEASE 7 LARGE SUBUNIT"/>
    <property type="match status" value="1"/>
</dbReference>
<dbReference type="InterPro" id="IPR025824">
    <property type="entry name" value="OB-fold_nuc-bd_dom"/>
</dbReference>
<dbReference type="GO" id="GO:0008855">
    <property type="term" value="F:exodeoxyribonuclease VII activity"/>
    <property type="evidence" value="ECO:0007669"/>
    <property type="project" value="UniProtKB-UniRule"/>
</dbReference>
<dbReference type="CDD" id="cd04489">
    <property type="entry name" value="ExoVII_LU_OBF"/>
    <property type="match status" value="1"/>
</dbReference>
<dbReference type="InterPro" id="IPR003753">
    <property type="entry name" value="Exonuc_VII_L"/>
</dbReference>
<dbReference type="EC" id="3.1.11.6" evidence="5"/>
<dbReference type="NCBIfam" id="TIGR00237">
    <property type="entry name" value="xseA"/>
    <property type="match status" value="1"/>
</dbReference>
<comment type="similarity">
    <text evidence="5 6">Belongs to the XseA family.</text>
</comment>
<dbReference type="AlphaFoldDB" id="A0AA37DGY0"/>
<name>A0AA37DGY0_9FIRM</name>
<evidence type="ECO:0000256" key="5">
    <source>
        <dbReference type="HAMAP-Rule" id="MF_00378"/>
    </source>
</evidence>
<feature type="domain" description="OB-fold nucleic acid binding" evidence="8">
    <location>
        <begin position="5"/>
        <end position="99"/>
    </location>
</feature>
<comment type="caution">
    <text evidence="9">The sequence shown here is derived from an EMBL/GenBank/DDBJ whole genome shotgun (WGS) entry which is preliminary data.</text>
</comment>
<dbReference type="GeneID" id="86940336"/>
<accession>A0AA37DGY0</accession>
<protein>
    <recommendedName>
        <fullName evidence="5">Exodeoxyribonuclease 7 large subunit</fullName>
        <ecNumber evidence="5">3.1.11.6</ecNumber>
    </recommendedName>
    <alternativeName>
        <fullName evidence="5">Exodeoxyribonuclease VII large subunit</fullName>
        <shortName evidence="5">Exonuclease VII large subunit</shortName>
    </alternativeName>
</protein>
<dbReference type="RefSeq" id="WP_009532395.1">
    <property type="nucleotide sequence ID" value="NZ_JH590861.1"/>
</dbReference>
<evidence type="ECO:0000313" key="10">
    <source>
        <dbReference type="Proteomes" id="UP000018466"/>
    </source>
</evidence>
<reference evidence="9 10" key="1">
    <citation type="submission" date="2011-10" db="EMBL/GenBank/DDBJ databases">
        <title>The Genome Sequence of Lachnospiraceae bacterium ACC2.</title>
        <authorList>
            <consortium name="The Broad Institute Genome Sequencing Platform"/>
            <person name="Earl A."/>
            <person name="Ward D."/>
            <person name="Feldgarden M."/>
            <person name="Gevers D."/>
            <person name="Sizova M."/>
            <person name="Hazen A."/>
            <person name="Epstein S."/>
            <person name="Young S.K."/>
            <person name="Zeng Q."/>
            <person name="Gargeya S."/>
            <person name="Fitzgerald M."/>
            <person name="Haas B."/>
            <person name="Abouelleil A."/>
            <person name="Alvarado L."/>
            <person name="Arachchi H.M."/>
            <person name="Berlin A."/>
            <person name="Brown A."/>
            <person name="Chapman S.B."/>
            <person name="Chen Z."/>
            <person name="Dunbar C."/>
            <person name="Freedman E."/>
            <person name="Gearin G."/>
            <person name="Goldberg J."/>
            <person name="Griggs A."/>
            <person name="Gujja S."/>
            <person name="Heiman D."/>
            <person name="Howarth C."/>
            <person name="Larson L."/>
            <person name="Lui A."/>
            <person name="MacDonald P.J.P."/>
            <person name="Montmayeur A."/>
            <person name="Murphy C."/>
            <person name="Neiman D."/>
            <person name="Pearson M."/>
            <person name="Priest M."/>
            <person name="Roberts A."/>
            <person name="Saif S."/>
            <person name="Shea T."/>
            <person name="Shenoy N."/>
            <person name="Sisk P."/>
            <person name="Stolte C."/>
            <person name="Sykes S."/>
            <person name="Wortman J."/>
            <person name="Nusbaum C."/>
            <person name="Birren B."/>
        </authorList>
    </citation>
    <scope>NUCLEOTIDE SEQUENCE [LARGE SCALE GENOMIC DNA]</scope>
    <source>
        <strain evidence="9 10">ACC2</strain>
    </source>
</reference>
<dbReference type="Pfam" id="PF13742">
    <property type="entry name" value="tRNA_anti_2"/>
    <property type="match status" value="1"/>
</dbReference>
<evidence type="ECO:0000256" key="1">
    <source>
        <dbReference type="ARBA" id="ARBA00022490"/>
    </source>
</evidence>
<evidence type="ECO:0000313" key="9">
    <source>
        <dbReference type="EMBL" id="EHO17708.1"/>
    </source>
</evidence>
<evidence type="ECO:0000259" key="7">
    <source>
        <dbReference type="Pfam" id="PF02601"/>
    </source>
</evidence>
<comment type="subcellular location">
    <subcellularLocation>
        <location evidence="5 6">Cytoplasm</location>
    </subcellularLocation>
</comment>
<dbReference type="EMBL" id="AGEL01000004">
    <property type="protein sequence ID" value="EHO17708.1"/>
    <property type="molecule type" value="Genomic_DNA"/>
</dbReference>
<dbReference type="GO" id="GO:0003676">
    <property type="term" value="F:nucleic acid binding"/>
    <property type="evidence" value="ECO:0007669"/>
    <property type="project" value="InterPro"/>
</dbReference>
<keyword evidence="10" id="KW-1185">Reference proteome</keyword>
<comment type="function">
    <text evidence="5">Bidirectionally degrades single-stranded DNA into large acid-insoluble oligonucleotides, which are then degraded further into small acid-soluble oligonucleotides.</text>
</comment>
<dbReference type="GO" id="GO:0009318">
    <property type="term" value="C:exodeoxyribonuclease VII complex"/>
    <property type="evidence" value="ECO:0007669"/>
    <property type="project" value="UniProtKB-UniRule"/>
</dbReference>
<evidence type="ECO:0000256" key="6">
    <source>
        <dbReference type="RuleBase" id="RU004355"/>
    </source>
</evidence>
<keyword evidence="3 5" id="KW-0378">Hydrolase</keyword>
<keyword evidence="1 5" id="KW-0963">Cytoplasm</keyword>
<dbReference type="Proteomes" id="UP000018466">
    <property type="component" value="Unassembled WGS sequence"/>
</dbReference>
<evidence type="ECO:0000259" key="8">
    <source>
        <dbReference type="Pfam" id="PF13742"/>
    </source>
</evidence>